<evidence type="ECO:0000256" key="2">
    <source>
        <dbReference type="ARBA" id="ARBA00022448"/>
    </source>
</evidence>
<feature type="chain" id="PRO_5044372488" evidence="6">
    <location>
        <begin position="20"/>
        <end position="407"/>
    </location>
</feature>
<reference evidence="9" key="1">
    <citation type="submission" date="2016-10" db="EMBL/GenBank/DDBJ databases">
        <authorList>
            <person name="Varghese N."/>
            <person name="Submissions S."/>
        </authorList>
    </citation>
    <scope>NUCLEOTIDE SEQUENCE [LARGE SCALE GENOMIC DNA]</scope>
    <source>
        <strain evidence="9">NLAE-zl-G277</strain>
    </source>
</reference>
<dbReference type="InterPro" id="IPR051010">
    <property type="entry name" value="BCAA_transport"/>
</dbReference>
<keyword evidence="3 6" id="KW-0732">Signal</keyword>
<keyword evidence="9" id="KW-1185">Reference proteome</keyword>
<dbReference type="Proteomes" id="UP000198508">
    <property type="component" value="Unassembled WGS sequence"/>
</dbReference>
<dbReference type="CDD" id="cd06349">
    <property type="entry name" value="PBP1_ABC_HAAT-like"/>
    <property type="match status" value="1"/>
</dbReference>
<dbReference type="GeneID" id="93278456"/>
<dbReference type="PRINTS" id="PR00337">
    <property type="entry name" value="LEUILEVALBP"/>
</dbReference>
<name>A0A1I0CVS9_9FIRM</name>
<evidence type="ECO:0000256" key="3">
    <source>
        <dbReference type="ARBA" id="ARBA00022729"/>
    </source>
</evidence>
<dbReference type="PANTHER" id="PTHR30483">
    <property type="entry name" value="LEUCINE-SPECIFIC-BINDING PROTEIN"/>
    <property type="match status" value="1"/>
</dbReference>
<evidence type="ECO:0000256" key="6">
    <source>
        <dbReference type="SAM" id="SignalP"/>
    </source>
</evidence>
<sequence>MRKRIAVLLAVAMMASVTAGCSGAEAKAPAAGTETGGGQTGENASQEAGESGENPIRIGVAAPITGNSAEYGKGFQVATQMAAEVVNAAGGVKGRPIEMVVKDSKGDAKESADVARIFCEEEDIVAVIGDFSSSSCMASAPIYQEKGLVQISPSASHPDFAKMGDYMFGVVGRQDDEGPFMAKYMAKKYIGAESVGVIFMNNDWGVVTSENFKQACEESGVAVTATESFIEGEKDFNAVISKVRQTDPDALCLITQYNEAAIISKQVKQAGWDVQIMGAGAMYSDQLIQLGGADVEGLIAESPFIIEESDPKAMEFAEEFEKRAGFKPNIQAASAYDTALLVADAIGRAEEVSRSAVRDALAATDNFMGITGPITFTEDGDVHRKYRVMAIQDGKWVALTGYDYYDE</sequence>
<organism evidence="8 9">
    <name type="scientific">Enterocloster lavalensis</name>
    <dbReference type="NCBI Taxonomy" id="460384"/>
    <lineage>
        <taxon>Bacteria</taxon>
        <taxon>Bacillati</taxon>
        <taxon>Bacillota</taxon>
        <taxon>Clostridia</taxon>
        <taxon>Lachnospirales</taxon>
        <taxon>Lachnospiraceae</taxon>
        <taxon>Enterocloster</taxon>
    </lineage>
</organism>
<evidence type="ECO:0000256" key="1">
    <source>
        <dbReference type="ARBA" id="ARBA00010062"/>
    </source>
</evidence>
<evidence type="ECO:0000313" key="9">
    <source>
        <dbReference type="Proteomes" id="UP000198508"/>
    </source>
</evidence>
<keyword evidence="4" id="KW-0029">Amino-acid transport</keyword>
<dbReference type="STRING" id="460384.SAMN05216313_103198"/>
<dbReference type="InterPro" id="IPR028082">
    <property type="entry name" value="Peripla_BP_I"/>
</dbReference>
<protein>
    <submittedName>
        <fullName evidence="8">Amino acid/amide ABC transporter substrate-binding protein, HAAT family</fullName>
    </submittedName>
</protein>
<dbReference type="PROSITE" id="PS51257">
    <property type="entry name" value="PROKAR_LIPOPROTEIN"/>
    <property type="match status" value="1"/>
</dbReference>
<evidence type="ECO:0000259" key="7">
    <source>
        <dbReference type="Pfam" id="PF13458"/>
    </source>
</evidence>
<comment type="similarity">
    <text evidence="1">Belongs to the leucine-binding protein family.</text>
</comment>
<dbReference type="EMBL" id="FOIM01000003">
    <property type="protein sequence ID" value="SET23918.1"/>
    <property type="molecule type" value="Genomic_DNA"/>
</dbReference>
<dbReference type="Pfam" id="PF13458">
    <property type="entry name" value="Peripla_BP_6"/>
    <property type="match status" value="1"/>
</dbReference>
<accession>A0A1I0CVS9</accession>
<evidence type="ECO:0000256" key="5">
    <source>
        <dbReference type="SAM" id="MobiDB-lite"/>
    </source>
</evidence>
<keyword evidence="2" id="KW-0813">Transport</keyword>
<dbReference type="AlphaFoldDB" id="A0A1I0CVS9"/>
<dbReference type="GO" id="GO:0006865">
    <property type="term" value="P:amino acid transport"/>
    <property type="evidence" value="ECO:0007669"/>
    <property type="project" value="UniProtKB-KW"/>
</dbReference>
<evidence type="ECO:0000313" key="8">
    <source>
        <dbReference type="EMBL" id="SET23918.1"/>
    </source>
</evidence>
<dbReference type="Gene3D" id="3.40.50.2300">
    <property type="match status" value="2"/>
</dbReference>
<dbReference type="InterPro" id="IPR000709">
    <property type="entry name" value="Leu_Ile_Val-bd"/>
</dbReference>
<gene>
    <name evidence="8" type="ORF">SAMN05216313_103198</name>
</gene>
<feature type="signal peptide" evidence="6">
    <location>
        <begin position="1"/>
        <end position="19"/>
    </location>
</feature>
<dbReference type="PANTHER" id="PTHR30483:SF6">
    <property type="entry name" value="PERIPLASMIC BINDING PROTEIN OF ABC TRANSPORTER FOR NATURAL AMINO ACIDS"/>
    <property type="match status" value="1"/>
</dbReference>
<feature type="domain" description="Leucine-binding protein" evidence="7">
    <location>
        <begin position="55"/>
        <end position="394"/>
    </location>
</feature>
<feature type="region of interest" description="Disordered" evidence="5">
    <location>
        <begin position="27"/>
        <end position="54"/>
    </location>
</feature>
<dbReference type="InterPro" id="IPR028081">
    <property type="entry name" value="Leu-bd"/>
</dbReference>
<dbReference type="RefSeq" id="WP_092361123.1">
    <property type="nucleotide sequence ID" value="NZ_DAINWJ010000001.1"/>
</dbReference>
<evidence type="ECO:0000256" key="4">
    <source>
        <dbReference type="ARBA" id="ARBA00022970"/>
    </source>
</evidence>
<proteinExistence type="inferred from homology"/>
<dbReference type="SUPFAM" id="SSF53822">
    <property type="entry name" value="Periplasmic binding protein-like I"/>
    <property type="match status" value="1"/>
</dbReference>